<dbReference type="InterPro" id="IPR050750">
    <property type="entry name" value="C5-MTase"/>
</dbReference>
<evidence type="ECO:0000256" key="5">
    <source>
        <dbReference type="PROSITE-ProRule" id="PRU01016"/>
    </source>
</evidence>
<dbReference type="GeneID" id="78110161"/>
<dbReference type="PROSITE" id="PS51679">
    <property type="entry name" value="SAM_MT_C5"/>
    <property type="match status" value="1"/>
</dbReference>
<proteinExistence type="inferred from homology"/>
<dbReference type="RefSeq" id="WP_029575914.1">
    <property type="nucleotide sequence ID" value="NZ_JGZT01000005.1"/>
</dbReference>
<dbReference type="Gene3D" id="3.40.50.150">
    <property type="entry name" value="Vaccinia Virus protein VP39"/>
    <property type="match status" value="1"/>
</dbReference>
<evidence type="ECO:0000256" key="4">
    <source>
        <dbReference type="ARBA" id="ARBA00022747"/>
    </source>
</evidence>
<comment type="caution">
    <text evidence="8">The sequence shown here is derived from an EMBL/GenBank/DDBJ whole genome shotgun (WGS) entry which is preliminary data.</text>
</comment>
<evidence type="ECO:0000256" key="2">
    <source>
        <dbReference type="ARBA" id="ARBA00022679"/>
    </source>
</evidence>
<sequence>MDKTIRIAELFAGVGGFRLGLDGYDNPEHPEFHKDSAGPFQTVWANNWEPNGQESKQFAARCYAHRFGEDSIVNEDIAKTLDEVEAGTRQIPEFDMLVGGFPCQDYSVAKPLSMAAGIDGKKGVLWWSINRLLEMRHPRLVLLENVDRLLKSPASQRGRDFAIILTCLNRLGYDVEWHVINAAEYGMPQRRRRVYIYAEYADGAERETTAEALHTRLFESGVLARSFPVTPAEKNAVSRTFTIGIDPYKATQTFGKGEKTSPFQNAGVMVNGHVLTVKTDAVYDGPFHTLGEYLVPADQVPAEYWIDEAHLPTWQYLKGGKREQRTTKTGYQYTYSEGPVAFPDPLDRPSRTILTGEGGAGASRTKHVVLQDGRLRRLVPDELDQLQCFPKGWTADGMTDGHRAFCMGNALVTEIPHRIGKVIAQDEAERNNKRE</sequence>
<keyword evidence="2 5" id="KW-0808">Transferase</keyword>
<evidence type="ECO:0000256" key="3">
    <source>
        <dbReference type="ARBA" id="ARBA00022691"/>
    </source>
</evidence>
<dbReference type="GO" id="GO:0009307">
    <property type="term" value="P:DNA restriction-modification system"/>
    <property type="evidence" value="ECO:0007669"/>
    <property type="project" value="UniProtKB-KW"/>
</dbReference>
<feature type="active site" evidence="5">
    <location>
        <position position="103"/>
    </location>
</feature>
<dbReference type="GO" id="GO:0003886">
    <property type="term" value="F:DNA (cytosine-5-)-methyltransferase activity"/>
    <property type="evidence" value="ECO:0007669"/>
    <property type="project" value="UniProtKB-EC"/>
</dbReference>
<dbReference type="GO" id="GO:0032259">
    <property type="term" value="P:methylation"/>
    <property type="evidence" value="ECO:0007669"/>
    <property type="project" value="UniProtKB-KW"/>
</dbReference>
<keyword evidence="3 5" id="KW-0949">S-adenosyl-L-methionine</keyword>
<gene>
    <name evidence="8" type="ORF">THER5_0857</name>
</gene>
<evidence type="ECO:0000313" key="9">
    <source>
        <dbReference type="Proteomes" id="UP000029003"/>
    </source>
</evidence>
<dbReference type="AlphaFoldDB" id="A0A087E6J7"/>
<dbReference type="InterPro" id="IPR029063">
    <property type="entry name" value="SAM-dependent_MTases_sf"/>
</dbReference>
<dbReference type="EC" id="2.1.1.37" evidence="7"/>
<dbReference type="PANTHER" id="PTHR46098:SF1">
    <property type="entry name" value="TRNA (CYTOSINE(38)-C(5))-METHYLTRANSFERASE"/>
    <property type="match status" value="1"/>
</dbReference>
<dbReference type="Proteomes" id="UP000029003">
    <property type="component" value="Unassembled WGS sequence"/>
</dbReference>
<name>A0A087E6J7_9BIFI</name>
<dbReference type="Pfam" id="PF00145">
    <property type="entry name" value="DNA_methylase"/>
    <property type="match status" value="1"/>
</dbReference>
<dbReference type="InterPro" id="IPR001525">
    <property type="entry name" value="C5_MeTfrase"/>
</dbReference>
<comment type="catalytic activity">
    <reaction evidence="7">
        <text>a 2'-deoxycytidine in DNA + S-adenosyl-L-methionine = a 5-methyl-2'-deoxycytidine in DNA + S-adenosyl-L-homocysteine + H(+)</text>
        <dbReference type="Rhea" id="RHEA:13681"/>
        <dbReference type="Rhea" id="RHEA-COMP:11369"/>
        <dbReference type="Rhea" id="RHEA-COMP:11370"/>
        <dbReference type="ChEBI" id="CHEBI:15378"/>
        <dbReference type="ChEBI" id="CHEBI:57856"/>
        <dbReference type="ChEBI" id="CHEBI:59789"/>
        <dbReference type="ChEBI" id="CHEBI:85452"/>
        <dbReference type="ChEBI" id="CHEBI:85454"/>
        <dbReference type="EC" id="2.1.1.37"/>
    </reaction>
</comment>
<dbReference type="InterPro" id="IPR018117">
    <property type="entry name" value="C5_DNA_meth_AS"/>
</dbReference>
<organism evidence="8 9">
    <name type="scientific">Bifidobacterium thermacidophilum subsp. thermacidophilum</name>
    <dbReference type="NCBI Taxonomy" id="79262"/>
    <lineage>
        <taxon>Bacteria</taxon>
        <taxon>Bacillati</taxon>
        <taxon>Actinomycetota</taxon>
        <taxon>Actinomycetes</taxon>
        <taxon>Bifidobacteriales</taxon>
        <taxon>Bifidobacteriaceae</taxon>
        <taxon>Bifidobacterium</taxon>
    </lineage>
</organism>
<reference evidence="8 9" key="1">
    <citation type="submission" date="2014-03" db="EMBL/GenBank/DDBJ databases">
        <title>Genomics of Bifidobacteria.</title>
        <authorList>
            <person name="Ventura M."/>
            <person name="Milani C."/>
            <person name="Lugli G.A."/>
        </authorList>
    </citation>
    <scope>NUCLEOTIDE SEQUENCE [LARGE SCALE GENOMIC DNA]</scope>
    <source>
        <strain evidence="8 9">LMG 21395</strain>
    </source>
</reference>
<keyword evidence="1 5" id="KW-0489">Methyltransferase</keyword>
<evidence type="ECO:0000256" key="7">
    <source>
        <dbReference type="RuleBase" id="RU000417"/>
    </source>
</evidence>
<dbReference type="PRINTS" id="PR00105">
    <property type="entry name" value="C5METTRFRASE"/>
</dbReference>
<protein>
    <recommendedName>
        <fullName evidence="7">Cytosine-specific methyltransferase</fullName>
        <ecNumber evidence="7">2.1.1.37</ecNumber>
    </recommendedName>
</protein>
<dbReference type="Gene3D" id="3.90.120.10">
    <property type="entry name" value="DNA Methylase, subunit A, domain 2"/>
    <property type="match status" value="1"/>
</dbReference>
<evidence type="ECO:0000256" key="6">
    <source>
        <dbReference type="RuleBase" id="RU000416"/>
    </source>
</evidence>
<dbReference type="PROSITE" id="PS00094">
    <property type="entry name" value="C5_MTASE_1"/>
    <property type="match status" value="1"/>
</dbReference>
<dbReference type="SUPFAM" id="SSF53335">
    <property type="entry name" value="S-adenosyl-L-methionine-dependent methyltransferases"/>
    <property type="match status" value="1"/>
</dbReference>
<dbReference type="OrthoDB" id="9813719at2"/>
<accession>A0A087E6J7</accession>
<comment type="similarity">
    <text evidence="5 6">Belongs to the class I-like SAM-binding methyltransferase superfamily. C5-methyltransferase family.</text>
</comment>
<dbReference type="NCBIfam" id="TIGR00675">
    <property type="entry name" value="dcm"/>
    <property type="match status" value="1"/>
</dbReference>
<keyword evidence="4" id="KW-0680">Restriction system</keyword>
<evidence type="ECO:0000256" key="1">
    <source>
        <dbReference type="ARBA" id="ARBA00022603"/>
    </source>
</evidence>
<evidence type="ECO:0000313" key="8">
    <source>
        <dbReference type="EMBL" id="KFJ03398.1"/>
    </source>
</evidence>
<dbReference type="EMBL" id="JGZT01000005">
    <property type="protein sequence ID" value="KFJ03398.1"/>
    <property type="molecule type" value="Genomic_DNA"/>
</dbReference>
<dbReference type="PANTHER" id="PTHR46098">
    <property type="entry name" value="TRNA (CYTOSINE(38)-C(5))-METHYLTRANSFERASE"/>
    <property type="match status" value="1"/>
</dbReference>